<feature type="region of interest" description="Disordered" evidence="8">
    <location>
        <begin position="97"/>
        <end position="137"/>
    </location>
</feature>
<name>A0ABY7T0W2_9SPHI</name>
<sequence length="483" mass="53354">MKKTYYPLFLFLLLVTNKLLAQTAADTVNGNLTLRQCVEFALRNQPAVRQAAIDEQINERDIRIGLSGWLPQVTTNGSYNYYFQSAARTLATSAGSGTGTNTGGTGTGTGTGVGTGTGGTTGGTSGTGTSTTTPTSSIGGIAKNVTSVTFSASQTIYNNDVFLAARAAKYSRLYYKEGTEVSQIAVVADVSKSFFDVLLSERQLDILNEDIVRLQRSQKDALSRYQAGVSDKTDYKQATISLNNSIASRKQTEEAIKSKIAFLKQVMGLPSEKPLNLQYDSTRYVQEAVIDTNQTLNVENRVEYRQLAAQKNLQLLNVSYYKFGWLPSLSAIGSYNFLYANDHFSDQYNNNFPTSLVGLSLSMPIFTGTKRLQNLSKARLQADRTDLDILNTRNVINTEYVQAMAAYKSNYTNWILLKQNVDLAKDVYHVVELQYREGIKTYLDVIVAQSDLRTAELNYYNALFTLLSSKIDLQKALGILPVR</sequence>
<keyword evidence="5" id="KW-0812">Transmembrane</keyword>
<evidence type="ECO:0000256" key="7">
    <source>
        <dbReference type="ARBA" id="ARBA00023237"/>
    </source>
</evidence>
<keyword evidence="3" id="KW-0813">Transport</keyword>
<comment type="subcellular location">
    <subcellularLocation>
        <location evidence="1">Cell outer membrane</location>
    </subcellularLocation>
</comment>
<feature type="signal peptide" evidence="9">
    <location>
        <begin position="1"/>
        <end position="21"/>
    </location>
</feature>
<dbReference type="EMBL" id="CP117167">
    <property type="protein sequence ID" value="WCT10051.1"/>
    <property type="molecule type" value="Genomic_DNA"/>
</dbReference>
<evidence type="ECO:0000256" key="9">
    <source>
        <dbReference type="SAM" id="SignalP"/>
    </source>
</evidence>
<keyword evidence="4" id="KW-1134">Transmembrane beta strand</keyword>
<feature type="compositionally biased region" description="Gly residues" evidence="8">
    <location>
        <begin position="97"/>
        <end position="126"/>
    </location>
</feature>
<keyword evidence="11" id="KW-1185">Reference proteome</keyword>
<dbReference type="Pfam" id="PF02321">
    <property type="entry name" value="OEP"/>
    <property type="match status" value="2"/>
</dbReference>
<dbReference type="RefSeq" id="WP_273628150.1">
    <property type="nucleotide sequence ID" value="NZ_CP117167.1"/>
</dbReference>
<evidence type="ECO:0000256" key="1">
    <source>
        <dbReference type="ARBA" id="ARBA00004442"/>
    </source>
</evidence>
<accession>A0ABY7T0W2</accession>
<keyword evidence="6" id="KW-0472">Membrane</keyword>
<dbReference type="InterPro" id="IPR051906">
    <property type="entry name" value="TolC-like"/>
</dbReference>
<dbReference type="PANTHER" id="PTHR30026:SF20">
    <property type="entry name" value="OUTER MEMBRANE PROTEIN TOLC"/>
    <property type="match status" value="1"/>
</dbReference>
<organism evidence="10 11">
    <name type="scientific">Mucilaginibacter jinjuensis</name>
    <dbReference type="NCBI Taxonomy" id="1176721"/>
    <lineage>
        <taxon>Bacteria</taxon>
        <taxon>Pseudomonadati</taxon>
        <taxon>Bacteroidota</taxon>
        <taxon>Sphingobacteriia</taxon>
        <taxon>Sphingobacteriales</taxon>
        <taxon>Sphingobacteriaceae</taxon>
        <taxon>Mucilaginibacter</taxon>
    </lineage>
</organism>
<dbReference type="Gene3D" id="1.20.1600.10">
    <property type="entry name" value="Outer membrane efflux proteins (OEP)"/>
    <property type="match status" value="1"/>
</dbReference>
<evidence type="ECO:0000256" key="2">
    <source>
        <dbReference type="ARBA" id="ARBA00007613"/>
    </source>
</evidence>
<dbReference type="PANTHER" id="PTHR30026">
    <property type="entry name" value="OUTER MEMBRANE PROTEIN TOLC"/>
    <property type="match status" value="1"/>
</dbReference>
<dbReference type="InterPro" id="IPR003423">
    <property type="entry name" value="OMP_efflux"/>
</dbReference>
<keyword evidence="9" id="KW-0732">Signal</keyword>
<comment type="similarity">
    <text evidence="2">Belongs to the outer membrane factor (OMF) (TC 1.B.17) family.</text>
</comment>
<feature type="compositionally biased region" description="Low complexity" evidence="8">
    <location>
        <begin position="127"/>
        <end position="137"/>
    </location>
</feature>
<evidence type="ECO:0000313" key="10">
    <source>
        <dbReference type="EMBL" id="WCT10051.1"/>
    </source>
</evidence>
<reference evidence="10 11" key="1">
    <citation type="submission" date="2023-02" db="EMBL/GenBank/DDBJ databases">
        <title>Genome sequence of Mucilaginibacter jinjuensis strain KACC 16571.</title>
        <authorList>
            <person name="Kim S."/>
            <person name="Heo J."/>
            <person name="Kwon S.-W."/>
        </authorList>
    </citation>
    <scope>NUCLEOTIDE SEQUENCE [LARGE SCALE GENOMIC DNA]</scope>
    <source>
        <strain evidence="10 11">KACC 16571</strain>
    </source>
</reference>
<gene>
    <name evidence="10" type="ORF">PQO05_15060</name>
</gene>
<evidence type="ECO:0000256" key="8">
    <source>
        <dbReference type="SAM" id="MobiDB-lite"/>
    </source>
</evidence>
<dbReference type="SUPFAM" id="SSF56954">
    <property type="entry name" value="Outer membrane efflux proteins (OEP)"/>
    <property type="match status" value="1"/>
</dbReference>
<keyword evidence="7" id="KW-0998">Cell outer membrane</keyword>
<feature type="chain" id="PRO_5046251210" evidence="9">
    <location>
        <begin position="22"/>
        <end position="483"/>
    </location>
</feature>
<evidence type="ECO:0000256" key="4">
    <source>
        <dbReference type="ARBA" id="ARBA00022452"/>
    </source>
</evidence>
<evidence type="ECO:0000313" key="11">
    <source>
        <dbReference type="Proteomes" id="UP001216139"/>
    </source>
</evidence>
<dbReference type="Proteomes" id="UP001216139">
    <property type="component" value="Chromosome"/>
</dbReference>
<proteinExistence type="inferred from homology"/>
<protein>
    <submittedName>
        <fullName evidence="10">TolC family protein</fullName>
    </submittedName>
</protein>
<evidence type="ECO:0000256" key="3">
    <source>
        <dbReference type="ARBA" id="ARBA00022448"/>
    </source>
</evidence>
<evidence type="ECO:0000256" key="5">
    <source>
        <dbReference type="ARBA" id="ARBA00022692"/>
    </source>
</evidence>
<evidence type="ECO:0000256" key="6">
    <source>
        <dbReference type="ARBA" id="ARBA00023136"/>
    </source>
</evidence>